<keyword evidence="4" id="KW-1185">Reference proteome</keyword>
<dbReference type="Proteomes" id="UP000633219">
    <property type="component" value="Unassembled WGS sequence"/>
</dbReference>
<dbReference type="Pfam" id="PF02698">
    <property type="entry name" value="DUF218"/>
    <property type="match status" value="1"/>
</dbReference>
<keyword evidence="1" id="KW-1133">Transmembrane helix</keyword>
<reference evidence="3" key="1">
    <citation type="submission" date="2021-01" db="EMBL/GenBank/DDBJ databases">
        <title>Rhizobium sp. strain KVB221 16S ribosomal RNA gene Genome sequencing and assembly.</title>
        <authorList>
            <person name="Kang M."/>
        </authorList>
    </citation>
    <scope>NUCLEOTIDE SEQUENCE</scope>
    <source>
        <strain evidence="3">KVB221</strain>
    </source>
</reference>
<sequence>MFVAGKLLWLVFQPLSLVFFLIAAAVALQLLRWRKLAVLLSSMAGLILFIALFTTFGAWSLQHLEARYPKPALPENVACMVVLGGAFDLEVTAGRGGMEMNQSADRFIEAARLARLHPDAKILVSGGDGSFSGDYKGDAELAGDFFSAMGVDPGRIIRETVSRNTAENVSQTKQLLDSNGLADCLLITSAYHMPRARALFEARNVATIAWPTDYRASGKVALGLDFTQPTLNSQLISTATREWLALLNSYATGKTRQLVP</sequence>
<evidence type="ECO:0000259" key="2">
    <source>
        <dbReference type="Pfam" id="PF02698"/>
    </source>
</evidence>
<protein>
    <submittedName>
        <fullName evidence="3">YdcF family protein</fullName>
    </submittedName>
</protein>
<dbReference type="GO" id="GO:0005886">
    <property type="term" value="C:plasma membrane"/>
    <property type="evidence" value="ECO:0007669"/>
    <property type="project" value="TreeGrafter"/>
</dbReference>
<keyword evidence="1" id="KW-0472">Membrane</keyword>
<accession>A0A936YLQ1</accession>
<comment type="caution">
    <text evidence="3">The sequence shown here is derived from an EMBL/GenBank/DDBJ whole genome shotgun (WGS) entry which is preliminary data.</text>
</comment>
<evidence type="ECO:0000313" key="3">
    <source>
        <dbReference type="EMBL" id="MBL0370474.1"/>
    </source>
</evidence>
<dbReference type="InterPro" id="IPR003848">
    <property type="entry name" value="DUF218"/>
</dbReference>
<feature type="transmembrane region" description="Helical" evidence="1">
    <location>
        <begin position="37"/>
        <end position="61"/>
    </location>
</feature>
<dbReference type="RefSeq" id="WP_201651691.1">
    <property type="nucleotide sequence ID" value="NZ_JAEQNC010000001.1"/>
</dbReference>
<dbReference type="EMBL" id="JAEQNC010000001">
    <property type="protein sequence ID" value="MBL0370474.1"/>
    <property type="molecule type" value="Genomic_DNA"/>
</dbReference>
<feature type="domain" description="DUF218" evidence="2">
    <location>
        <begin position="80"/>
        <end position="245"/>
    </location>
</feature>
<keyword evidence="1" id="KW-0812">Transmembrane</keyword>
<dbReference type="InterPro" id="IPR014729">
    <property type="entry name" value="Rossmann-like_a/b/a_fold"/>
</dbReference>
<dbReference type="Gene3D" id="3.40.50.620">
    <property type="entry name" value="HUPs"/>
    <property type="match status" value="1"/>
</dbReference>
<proteinExistence type="predicted"/>
<gene>
    <name evidence="3" type="ORF">JJB09_00395</name>
</gene>
<name>A0A936YLQ1_9HYPH</name>
<dbReference type="GO" id="GO:0043164">
    <property type="term" value="P:Gram-negative-bacterium-type cell wall biogenesis"/>
    <property type="evidence" value="ECO:0007669"/>
    <property type="project" value="TreeGrafter"/>
</dbReference>
<dbReference type="CDD" id="cd06259">
    <property type="entry name" value="YdcF-like"/>
    <property type="match status" value="1"/>
</dbReference>
<dbReference type="InterPro" id="IPR051599">
    <property type="entry name" value="Cell_Envelope_Assoc"/>
</dbReference>
<evidence type="ECO:0000313" key="4">
    <source>
        <dbReference type="Proteomes" id="UP000633219"/>
    </source>
</evidence>
<dbReference type="AlphaFoldDB" id="A0A936YLQ1"/>
<dbReference type="PANTHER" id="PTHR30336">
    <property type="entry name" value="INNER MEMBRANE PROTEIN, PROBABLE PERMEASE"/>
    <property type="match status" value="1"/>
</dbReference>
<dbReference type="GO" id="GO:0000270">
    <property type="term" value="P:peptidoglycan metabolic process"/>
    <property type="evidence" value="ECO:0007669"/>
    <property type="project" value="TreeGrafter"/>
</dbReference>
<feature type="transmembrane region" description="Helical" evidence="1">
    <location>
        <begin position="7"/>
        <end position="31"/>
    </location>
</feature>
<dbReference type="PANTHER" id="PTHR30336:SF4">
    <property type="entry name" value="ENVELOPE BIOGENESIS FACTOR ELYC"/>
    <property type="match status" value="1"/>
</dbReference>
<organism evidence="3 4">
    <name type="scientific">Rhizobium setariae</name>
    <dbReference type="NCBI Taxonomy" id="2801340"/>
    <lineage>
        <taxon>Bacteria</taxon>
        <taxon>Pseudomonadati</taxon>
        <taxon>Pseudomonadota</taxon>
        <taxon>Alphaproteobacteria</taxon>
        <taxon>Hyphomicrobiales</taxon>
        <taxon>Rhizobiaceae</taxon>
        <taxon>Rhizobium/Agrobacterium group</taxon>
        <taxon>Rhizobium</taxon>
    </lineage>
</organism>
<evidence type="ECO:0000256" key="1">
    <source>
        <dbReference type="SAM" id="Phobius"/>
    </source>
</evidence>